<dbReference type="Gramene" id="EFJ05781">
    <property type="protein sequence ID" value="EFJ05781"/>
    <property type="gene ID" value="SELMODRAFT_431295"/>
</dbReference>
<keyword evidence="3 6" id="KW-0689">Ribosomal protein</keyword>
<dbReference type="KEGG" id="smo:SELMODRAFT_431295"/>
<feature type="compositionally biased region" description="Basic and acidic residues" evidence="7">
    <location>
        <begin position="119"/>
        <end position="133"/>
    </location>
</feature>
<dbReference type="Gene3D" id="4.10.640.10">
    <property type="entry name" value="Ribosomal protein S18"/>
    <property type="match status" value="1"/>
</dbReference>
<evidence type="ECO:0000256" key="2">
    <source>
        <dbReference type="ARBA" id="ARBA00022884"/>
    </source>
</evidence>
<evidence type="ECO:0000256" key="5">
    <source>
        <dbReference type="ARBA" id="ARBA00035266"/>
    </source>
</evidence>
<keyword evidence="9" id="KW-1185">Reference proteome</keyword>
<dbReference type="HOGENOM" id="CLU_814809_0_0_1"/>
<evidence type="ECO:0000256" key="6">
    <source>
        <dbReference type="RuleBase" id="RU003910"/>
    </source>
</evidence>
<dbReference type="Pfam" id="PF01084">
    <property type="entry name" value="Ribosomal_S18"/>
    <property type="match status" value="1"/>
</dbReference>
<evidence type="ECO:0000256" key="1">
    <source>
        <dbReference type="ARBA" id="ARBA00022730"/>
    </source>
</evidence>
<dbReference type="EMBL" id="GL377714">
    <property type="protein sequence ID" value="EFJ05781.1"/>
    <property type="molecule type" value="Genomic_DNA"/>
</dbReference>
<dbReference type="eggNOG" id="KOG3162">
    <property type="taxonomic scope" value="Eukaryota"/>
</dbReference>
<dbReference type="AlphaFoldDB" id="D8TC52"/>
<dbReference type="NCBIfam" id="TIGR00165">
    <property type="entry name" value="S18"/>
    <property type="match status" value="1"/>
</dbReference>
<dbReference type="GO" id="GO:0003735">
    <property type="term" value="F:structural constituent of ribosome"/>
    <property type="evidence" value="ECO:0000318"/>
    <property type="project" value="GO_Central"/>
</dbReference>
<dbReference type="GO" id="GO:0006412">
    <property type="term" value="P:translation"/>
    <property type="evidence" value="ECO:0000318"/>
    <property type="project" value="GO_Central"/>
</dbReference>
<keyword evidence="4 6" id="KW-0687">Ribonucleoprotein</keyword>
<dbReference type="PANTHER" id="PTHR13479:SF65">
    <property type="entry name" value="F10K1.8 PROTEIN"/>
    <property type="match status" value="1"/>
</dbReference>
<feature type="region of interest" description="Disordered" evidence="7">
    <location>
        <begin position="303"/>
        <end position="341"/>
    </location>
</feature>
<dbReference type="GO" id="GO:0070181">
    <property type="term" value="F:small ribosomal subunit rRNA binding"/>
    <property type="evidence" value="ECO:0000318"/>
    <property type="project" value="GO_Central"/>
</dbReference>
<feature type="region of interest" description="Disordered" evidence="7">
    <location>
        <begin position="76"/>
        <end position="162"/>
    </location>
</feature>
<gene>
    <name evidence="8" type="ORF">SELMODRAFT_431295</name>
</gene>
<keyword evidence="2" id="KW-0694">RNA-binding</keyword>
<dbReference type="HAMAP" id="MF_00270">
    <property type="entry name" value="Ribosomal_bS18"/>
    <property type="match status" value="1"/>
</dbReference>
<dbReference type="OrthoDB" id="21463at2759"/>
<evidence type="ECO:0000313" key="8">
    <source>
        <dbReference type="EMBL" id="EFJ05781.1"/>
    </source>
</evidence>
<dbReference type="InterPro" id="IPR036870">
    <property type="entry name" value="Ribosomal_bS18_sf"/>
</dbReference>
<reference evidence="8 9" key="1">
    <citation type="journal article" date="2011" name="Science">
        <title>The Selaginella genome identifies genetic changes associated with the evolution of vascular plants.</title>
        <authorList>
            <person name="Banks J.A."/>
            <person name="Nishiyama T."/>
            <person name="Hasebe M."/>
            <person name="Bowman J.L."/>
            <person name="Gribskov M."/>
            <person name="dePamphilis C."/>
            <person name="Albert V.A."/>
            <person name="Aono N."/>
            <person name="Aoyama T."/>
            <person name="Ambrose B.A."/>
            <person name="Ashton N.W."/>
            <person name="Axtell M.J."/>
            <person name="Barker E."/>
            <person name="Barker M.S."/>
            <person name="Bennetzen J.L."/>
            <person name="Bonawitz N.D."/>
            <person name="Chapple C."/>
            <person name="Cheng C."/>
            <person name="Correa L.G."/>
            <person name="Dacre M."/>
            <person name="DeBarry J."/>
            <person name="Dreyer I."/>
            <person name="Elias M."/>
            <person name="Engstrom E.M."/>
            <person name="Estelle M."/>
            <person name="Feng L."/>
            <person name="Finet C."/>
            <person name="Floyd S.K."/>
            <person name="Frommer W.B."/>
            <person name="Fujita T."/>
            <person name="Gramzow L."/>
            <person name="Gutensohn M."/>
            <person name="Harholt J."/>
            <person name="Hattori M."/>
            <person name="Heyl A."/>
            <person name="Hirai T."/>
            <person name="Hiwatashi Y."/>
            <person name="Ishikawa M."/>
            <person name="Iwata M."/>
            <person name="Karol K.G."/>
            <person name="Koehler B."/>
            <person name="Kolukisaoglu U."/>
            <person name="Kubo M."/>
            <person name="Kurata T."/>
            <person name="Lalonde S."/>
            <person name="Li K."/>
            <person name="Li Y."/>
            <person name="Litt A."/>
            <person name="Lyons E."/>
            <person name="Manning G."/>
            <person name="Maruyama T."/>
            <person name="Michael T.P."/>
            <person name="Mikami K."/>
            <person name="Miyazaki S."/>
            <person name="Morinaga S."/>
            <person name="Murata T."/>
            <person name="Mueller-Roeber B."/>
            <person name="Nelson D.R."/>
            <person name="Obara M."/>
            <person name="Oguri Y."/>
            <person name="Olmstead R.G."/>
            <person name="Onodera N."/>
            <person name="Petersen B.L."/>
            <person name="Pils B."/>
            <person name="Prigge M."/>
            <person name="Rensing S.A."/>
            <person name="Riano-Pachon D.M."/>
            <person name="Roberts A.W."/>
            <person name="Sato Y."/>
            <person name="Scheller H.V."/>
            <person name="Schulz B."/>
            <person name="Schulz C."/>
            <person name="Shakirov E.V."/>
            <person name="Shibagaki N."/>
            <person name="Shinohara N."/>
            <person name="Shippen D.E."/>
            <person name="Soerensen I."/>
            <person name="Sotooka R."/>
            <person name="Sugimoto N."/>
            <person name="Sugita M."/>
            <person name="Sumikawa N."/>
            <person name="Tanurdzic M."/>
            <person name="Theissen G."/>
            <person name="Ulvskov P."/>
            <person name="Wakazuki S."/>
            <person name="Weng J.K."/>
            <person name="Willats W.W."/>
            <person name="Wipf D."/>
            <person name="Wolf P.G."/>
            <person name="Yang L."/>
            <person name="Zimmer A.D."/>
            <person name="Zhu Q."/>
            <person name="Mitros T."/>
            <person name="Hellsten U."/>
            <person name="Loque D."/>
            <person name="Otillar R."/>
            <person name="Salamov A."/>
            <person name="Schmutz J."/>
            <person name="Shapiro H."/>
            <person name="Lindquist E."/>
            <person name="Lucas S."/>
            <person name="Rokhsar D."/>
            <person name="Grigoriev I.V."/>
        </authorList>
    </citation>
    <scope>NUCLEOTIDE SEQUENCE [LARGE SCALE GENOMIC DNA]</scope>
</reference>
<feature type="compositionally biased region" description="Acidic residues" evidence="7">
    <location>
        <begin position="314"/>
        <end position="326"/>
    </location>
</feature>
<evidence type="ECO:0000256" key="7">
    <source>
        <dbReference type="SAM" id="MobiDB-lite"/>
    </source>
</evidence>
<dbReference type="SUPFAM" id="SSF46911">
    <property type="entry name" value="Ribosomal protein S18"/>
    <property type="match status" value="1"/>
</dbReference>
<accession>D8TC52</accession>
<protein>
    <recommendedName>
        <fullName evidence="5">Small ribosomal subunit protein bS18c</fullName>
    </recommendedName>
</protein>
<comment type="similarity">
    <text evidence="6">Belongs to the bacterial ribosomal protein bS18 family.</text>
</comment>
<feature type="compositionally biased region" description="Polar residues" evidence="7">
    <location>
        <begin position="95"/>
        <end position="104"/>
    </location>
</feature>
<feature type="compositionally biased region" description="Acidic residues" evidence="7">
    <location>
        <begin position="142"/>
        <end position="152"/>
    </location>
</feature>
<evidence type="ECO:0000256" key="3">
    <source>
        <dbReference type="ARBA" id="ARBA00022980"/>
    </source>
</evidence>
<dbReference type="InterPro" id="IPR001648">
    <property type="entry name" value="Ribosomal_bS18"/>
</dbReference>
<proteinExistence type="inferred from homology"/>
<evidence type="ECO:0000256" key="4">
    <source>
        <dbReference type="ARBA" id="ARBA00023274"/>
    </source>
</evidence>
<dbReference type="PRINTS" id="PR00974">
    <property type="entry name" value="RIBOSOMALS18"/>
</dbReference>
<dbReference type="STRING" id="88036.D8TC52"/>
<organism evidence="9">
    <name type="scientific">Selaginella moellendorffii</name>
    <name type="common">Spikemoss</name>
    <dbReference type="NCBI Taxonomy" id="88036"/>
    <lineage>
        <taxon>Eukaryota</taxon>
        <taxon>Viridiplantae</taxon>
        <taxon>Streptophyta</taxon>
        <taxon>Embryophyta</taxon>
        <taxon>Tracheophyta</taxon>
        <taxon>Lycopodiopsida</taxon>
        <taxon>Selaginellales</taxon>
        <taxon>Selaginellaceae</taxon>
        <taxon>Selaginella</taxon>
    </lineage>
</organism>
<dbReference type="GO" id="GO:0005763">
    <property type="term" value="C:mitochondrial small ribosomal subunit"/>
    <property type="evidence" value="ECO:0000318"/>
    <property type="project" value="GO_Central"/>
</dbReference>
<dbReference type="InParanoid" id="D8TC52"/>
<keyword evidence="1" id="KW-0699">rRNA-binding</keyword>
<dbReference type="PANTHER" id="PTHR13479">
    <property type="entry name" value="30S RIBOSOMAL PROTEIN S18"/>
    <property type="match status" value="1"/>
</dbReference>
<sequence>MGRWRLGRVASKLWSWRSSSPLYSQTFASSSIAEEGPQWKTTPLAGSKLSRAWMATKAGGGGGSKRAIEDFEKYVLGNAGGEEEETDFHDFPEESSGSTEQQASAEERPEEDDFLQELTRIEKGADRKERRDSLMTQRGYDEENVPFDDDVDPENHESMLDQDDAVFWSEELQKFVTPKGLLNLPGMGRDDFTKPYQLRPDRVYFPGQTIEPEDFDVTRIASSDPTEMPQRQKKVMKKNEVLAAADFRNIKFLSLFLSETSRILPRKTTSISLKSQRRIAREIKTARSLGLLPYSSMGDPPFRYLRNQPAKDVDPEDAFDEFEEEGSGPGGGGARFRRRLF</sequence>
<evidence type="ECO:0000313" key="9">
    <source>
        <dbReference type="Proteomes" id="UP000001514"/>
    </source>
</evidence>
<name>D8TC52_SELML</name>
<dbReference type="Proteomes" id="UP000001514">
    <property type="component" value="Unassembled WGS sequence"/>
</dbReference>